<evidence type="ECO:0000259" key="1">
    <source>
        <dbReference type="Pfam" id="PF00076"/>
    </source>
</evidence>
<dbReference type="Gene3D" id="3.30.70.330">
    <property type="match status" value="1"/>
</dbReference>
<dbReference type="EMBL" id="CACVBM020001418">
    <property type="protein sequence ID" value="CAA7049432.1"/>
    <property type="molecule type" value="Genomic_DNA"/>
</dbReference>
<feature type="domain" description="RRM" evidence="1">
    <location>
        <begin position="31"/>
        <end position="86"/>
    </location>
</feature>
<dbReference type="InterPro" id="IPR000504">
    <property type="entry name" value="RRM_dom"/>
</dbReference>
<dbReference type="EMBL" id="CACVBM020000987">
    <property type="protein sequence ID" value="CAA7025110.1"/>
    <property type="molecule type" value="Genomic_DNA"/>
</dbReference>
<dbReference type="GO" id="GO:0003723">
    <property type="term" value="F:RNA binding"/>
    <property type="evidence" value="ECO:0007669"/>
    <property type="project" value="InterPro"/>
</dbReference>
<protein>
    <recommendedName>
        <fullName evidence="1">RRM domain-containing protein</fullName>
    </recommendedName>
</protein>
<evidence type="ECO:0000313" key="4">
    <source>
        <dbReference type="Proteomes" id="UP000467841"/>
    </source>
</evidence>
<accession>A0A6D2IA60</accession>
<evidence type="ECO:0000313" key="2">
    <source>
        <dbReference type="EMBL" id="CAA7025110.1"/>
    </source>
</evidence>
<dbReference type="AlphaFoldDB" id="A0A6D2IA60"/>
<organism evidence="2 4">
    <name type="scientific">Microthlaspi erraticum</name>
    <dbReference type="NCBI Taxonomy" id="1685480"/>
    <lineage>
        <taxon>Eukaryota</taxon>
        <taxon>Viridiplantae</taxon>
        <taxon>Streptophyta</taxon>
        <taxon>Embryophyta</taxon>
        <taxon>Tracheophyta</taxon>
        <taxon>Spermatophyta</taxon>
        <taxon>Magnoliopsida</taxon>
        <taxon>eudicotyledons</taxon>
        <taxon>Gunneridae</taxon>
        <taxon>Pentapetalae</taxon>
        <taxon>rosids</taxon>
        <taxon>malvids</taxon>
        <taxon>Brassicales</taxon>
        <taxon>Brassicaceae</taxon>
        <taxon>Coluteocarpeae</taxon>
        <taxon>Microthlaspi</taxon>
    </lineage>
</organism>
<proteinExistence type="predicted"/>
<dbReference type="OrthoDB" id="1085421at2759"/>
<dbReference type="Proteomes" id="UP000467841">
    <property type="component" value="Unassembled WGS sequence"/>
</dbReference>
<sequence>MSSQTYWRSSIRRICVEGYDTSLPANDVNFALRDHFSSCGEMTHVYIPKGVKRGLLNRFGFVYVRVEGAEERVLGLSGRDMGGRIIVAKPYPFHETYLEPEVAPLRAADSPRQRTMVVTGYDTRLPKAVVESMLRMHFYLCGRLSFVLPMVYLWGEDRVETALQLSGREVRGLNIVVVKVCPPDRSFGPCGFTPLAPPIYM</sequence>
<dbReference type="InterPro" id="IPR035979">
    <property type="entry name" value="RBD_domain_sf"/>
</dbReference>
<reference evidence="2 4" key="1">
    <citation type="submission" date="2020-01" db="EMBL/GenBank/DDBJ databases">
        <authorList>
            <person name="Mishra B."/>
        </authorList>
    </citation>
    <scope>NUCLEOTIDE SEQUENCE [LARGE SCALE GENOMIC DNA]</scope>
</reference>
<dbReference type="Pfam" id="PF00076">
    <property type="entry name" value="RRM_1"/>
    <property type="match status" value="1"/>
</dbReference>
<evidence type="ECO:0000313" key="3">
    <source>
        <dbReference type="EMBL" id="CAA7049432.1"/>
    </source>
</evidence>
<gene>
    <name evidence="2" type="ORF">MERR_LOCUS12345</name>
    <name evidence="3" type="ORF">MERR_LOCUS36667</name>
</gene>
<dbReference type="InterPro" id="IPR012677">
    <property type="entry name" value="Nucleotide-bd_a/b_plait_sf"/>
</dbReference>
<name>A0A6D2IA60_9BRAS</name>
<keyword evidence="4" id="KW-1185">Reference proteome</keyword>
<dbReference type="SUPFAM" id="SSF54928">
    <property type="entry name" value="RNA-binding domain, RBD"/>
    <property type="match status" value="1"/>
</dbReference>